<dbReference type="PROSITE" id="PS01081">
    <property type="entry name" value="HTH_TETR_1"/>
    <property type="match status" value="1"/>
</dbReference>
<dbReference type="InterPro" id="IPR001647">
    <property type="entry name" value="HTH_TetR"/>
</dbReference>
<keyword evidence="1 2" id="KW-0238">DNA-binding</keyword>
<name>A0ABS7UDV8_9ACTN</name>
<dbReference type="PROSITE" id="PS50977">
    <property type="entry name" value="HTH_TETR_2"/>
    <property type="match status" value="1"/>
</dbReference>
<dbReference type="InterPro" id="IPR023772">
    <property type="entry name" value="DNA-bd_HTH_TetR-type_CS"/>
</dbReference>
<dbReference type="Pfam" id="PF00440">
    <property type="entry name" value="TetR_N"/>
    <property type="match status" value="1"/>
</dbReference>
<dbReference type="Gene3D" id="1.10.357.10">
    <property type="entry name" value="Tetracycline Repressor, domain 2"/>
    <property type="match status" value="1"/>
</dbReference>
<gene>
    <name evidence="4" type="ORF">K8U61_13525</name>
</gene>
<accession>A0ABS7UDV8</accession>
<evidence type="ECO:0000313" key="4">
    <source>
        <dbReference type="EMBL" id="MBZ5739188.1"/>
    </source>
</evidence>
<proteinExistence type="predicted"/>
<evidence type="ECO:0000256" key="1">
    <source>
        <dbReference type="ARBA" id="ARBA00023125"/>
    </source>
</evidence>
<keyword evidence="5" id="KW-1185">Reference proteome</keyword>
<dbReference type="PANTHER" id="PTHR30055:SF235">
    <property type="entry name" value="TRANSCRIPTIONAL REGULATORY PROTEIN"/>
    <property type="match status" value="1"/>
</dbReference>
<sequence length="219" mass="23117">MTTEPARRPGRRLDLDVPETVISVAERMFGEASIDSVSLRSVAREAGVAPAAVTYHFPSKHILVAAVVERRSREVGRTIRDRLTALLEQPAPGVRDLVDAILEPMVAVVDGDPVGGLHWMKIIARLAVTDDPAFYDGVQTGRDLNVLFGDASAATLGERTPVVGRRTGLAIFGMLTALAGADLVGYDGAFSPETGLDPDFVEQLAVFTAAGLAAGLTSP</sequence>
<organism evidence="4 5">
    <name type="scientific">Nocardioides mangrovi</name>
    <dbReference type="NCBI Taxonomy" id="2874580"/>
    <lineage>
        <taxon>Bacteria</taxon>
        <taxon>Bacillati</taxon>
        <taxon>Actinomycetota</taxon>
        <taxon>Actinomycetes</taxon>
        <taxon>Propionibacteriales</taxon>
        <taxon>Nocardioidaceae</taxon>
        <taxon>Nocardioides</taxon>
    </lineage>
</organism>
<dbReference type="SUPFAM" id="SSF46689">
    <property type="entry name" value="Homeodomain-like"/>
    <property type="match status" value="1"/>
</dbReference>
<dbReference type="InterPro" id="IPR050109">
    <property type="entry name" value="HTH-type_TetR-like_transc_reg"/>
</dbReference>
<feature type="DNA-binding region" description="H-T-H motif" evidence="2">
    <location>
        <begin position="38"/>
        <end position="57"/>
    </location>
</feature>
<evidence type="ECO:0000256" key="2">
    <source>
        <dbReference type="PROSITE-ProRule" id="PRU00335"/>
    </source>
</evidence>
<reference evidence="4 5" key="1">
    <citation type="submission" date="2021-09" db="EMBL/GenBank/DDBJ databases">
        <title>Whole genome sequence of Nocardioides sp. GBK3QG-3.</title>
        <authorList>
            <person name="Tuo L."/>
        </authorList>
    </citation>
    <scope>NUCLEOTIDE SEQUENCE [LARGE SCALE GENOMIC DNA]</scope>
    <source>
        <strain evidence="4 5">GBK3QG-3</strain>
    </source>
</reference>
<dbReference type="PRINTS" id="PR00455">
    <property type="entry name" value="HTHTETR"/>
</dbReference>
<dbReference type="PANTHER" id="PTHR30055">
    <property type="entry name" value="HTH-TYPE TRANSCRIPTIONAL REGULATOR RUTR"/>
    <property type="match status" value="1"/>
</dbReference>
<dbReference type="InterPro" id="IPR009057">
    <property type="entry name" value="Homeodomain-like_sf"/>
</dbReference>
<dbReference type="Proteomes" id="UP000780875">
    <property type="component" value="Unassembled WGS sequence"/>
</dbReference>
<evidence type="ECO:0000313" key="5">
    <source>
        <dbReference type="Proteomes" id="UP000780875"/>
    </source>
</evidence>
<comment type="caution">
    <text evidence="4">The sequence shown here is derived from an EMBL/GenBank/DDBJ whole genome shotgun (WGS) entry which is preliminary data.</text>
</comment>
<protein>
    <submittedName>
        <fullName evidence="4">TetR/AcrR family transcriptional regulator</fullName>
    </submittedName>
</protein>
<evidence type="ECO:0000259" key="3">
    <source>
        <dbReference type="PROSITE" id="PS50977"/>
    </source>
</evidence>
<dbReference type="EMBL" id="JAIQZJ010000007">
    <property type="protein sequence ID" value="MBZ5739188.1"/>
    <property type="molecule type" value="Genomic_DNA"/>
</dbReference>
<feature type="domain" description="HTH tetR-type" evidence="3">
    <location>
        <begin position="15"/>
        <end position="75"/>
    </location>
</feature>
<dbReference type="RefSeq" id="WP_224123559.1">
    <property type="nucleotide sequence ID" value="NZ_JAIQZJ010000007.1"/>
</dbReference>